<dbReference type="AlphaFoldDB" id="A0A8H7IZ38"/>
<dbReference type="OrthoDB" id="10562579at2759"/>
<dbReference type="EMBL" id="RZGK01000011">
    <property type="protein sequence ID" value="KAF9695325.1"/>
    <property type="molecule type" value="Genomic_DNA"/>
</dbReference>
<sequence>MPSSTIANASTPPILNYVMHIHGIEHLQDEAFTQTPEPGPRHANLVRHMEDLIDDLEHAVTQLVIERDDLQDEVDDLLISHGELAEHVNGLQQYVEDLQVDMGDLQVRHLGLLDAYGGLLTGFEVEREAVWELERELERELEIVRVRAGDRKEFFGDLQGALIKVEGEEWWSLMLVFVCVLFAVCFCLLARH</sequence>
<evidence type="ECO:0000313" key="2">
    <source>
        <dbReference type="EMBL" id="KAF9695325.1"/>
    </source>
</evidence>
<name>A0A8H7IZ38_9PLEO</name>
<evidence type="ECO:0000256" key="1">
    <source>
        <dbReference type="SAM" id="Phobius"/>
    </source>
</evidence>
<comment type="caution">
    <text evidence="2">The sequence shown here is derived from an EMBL/GenBank/DDBJ whole genome shotgun (WGS) entry which is preliminary data.</text>
</comment>
<reference evidence="2" key="2">
    <citation type="submission" date="2020-09" db="EMBL/GenBank/DDBJ databases">
        <title>Reference genome assembly for Australian Ascochyta lentis isolate Al4.</title>
        <authorList>
            <person name="Lee R.C."/>
            <person name="Farfan-Caceres L.M."/>
            <person name="Debler J.W."/>
            <person name="Williams A.H."/>
            <person name="Henares B.M."/>
        </authorList>
    </citation>
    <scope>NUCLEOTIDE SEQUENCE</scope>
    <source>
        <strain evidence="2">Al4</strain>
    </source>
</reference>
<gene>
    <name evidence="2" type="ORF">EKO04_006535</name>
</gene>
<evidence type="ECO:0000313" key="3">
    <source>
        <dbReference type="Proteomes" id="UP000651452"/>
    </source>
</evidence>
<keyword evidence="3" id="KW-1185">Reference proteome</keyword>
<feature type="transmembrane region" description="Helical" evidence="1">
    <location>
        <begin position="170"/>
        <end position="190"/>
    </location>
</feature>
<reference evidence="2" key="1">
    <citation type="submission" date="2018-12" db="EMBL/GenBank/DDBJ databases">
        <authorList>
            <person name="Syme R.A."/>
            <person name="Farfan-Caceres L."/>
            <person name="Lichtenzveig J."/>
        </authorList>
    </citation>
    <scope>NUCLEOTIDE SEQUENCE</scope>
    <source>
        <strain evidence="2">Al4</strain>
    </source>
</reference>
<protein>
    <submittedName>
        <fullName evidence="2">Uncharacterized protein</fullName>
    </submittedName>
</protein>
<keyword evidence="1" id="KW-0812">Transmembrane</keyword>
<organism evidence="2 3">
    <name type="scientific">Ascochyta lentis</name>
    <dbReference type="NCBI Taxonomy" id="205686"/>
    <lineage>
        <taxon>Eukaryota</taxon>
        <taxon>Fungi</taxon>
        <taxon>Dikarya</taxon>
        <taxon>Ascomycota</taxon>
        <taxon>Pezizomycotina</taxon>
        <taxon>Dothideomycetes</taxon>
        <taxon>Pleosporomycetidae</taxon>
        <taxon>Pleosporales</taxon>
        <taxon>Pleosporineae</taxon>
        <taxon>Didymellaceae</taxon>
        <taxon>Ascochyta</taxon>
    </lineage>
</organism>
<keyword evidence="1" id="KW-0472">Membrane</keyword>
<accession>A0A8H7IZ38</accession>
<dbReference type="Proteomes" id="UP000651452">
    <property type="component" value="Unassembled WGS sequence"/>
</dbReference>
<proteinExistence type="predicted"/>
<keyword evidence="1" id="KW-1133">Transmembrane helix</keyword>